<evidence type="ECO:0000259" key="1">
    <source>
        <dbReference type="Pfam" id="PF01425"/>
    </source>
</evidence>
<dbReference type="AlphaFoldDB" id="A0A0B4XKU1"/>
<dbReference type="GO" id="GO:0016829">
    <property type="term" value="F:lyase activity"/>
    <property type="evidence" value="ECO:0007669"/>
    <property type="project" value="UniProtKB-KW"/>
</dbReference>
<dbReference type="KEGG" id="apac:S7S_02700"/>
<name>A0A0B4XKU1_9GAMM</name>
<feature type="domain" description="Amidase" evidence="1">
    <location>
        <begin position="32"/>
        <end position="447"/>
    </location>
</feature>
<dbReference type="HOGENOM" id="CLU_009600_0_1_6"/>
<dbReference type="NCBIfam" id="NF006043">
    <property type="entry name" value="PRK08186.1"/>
    <property type="match status" value="1"/>
</dbReference>
<evidence type="ECO:0000313" key="4">
    <source>
        <dbReference type="Proteomes" id="UP000006764"/>
    </source>
</evidence>
<dbReference type="InterPro" id="IPR053844">
    <property type="entry name" value="AH_C"/>
</dbReference>
<dbReference type="InterPro" id="IPR014085">
    <property type="entry name" value="Allophanate_hydrolase"/>
</dbReference>
<evidence type="ECO:0000259" key="2">
    <source>
        <dbReference type="Pfam" id="PF21986"/>
    </source>
</evidence>
<dbReference type="NCBIfam" id="TIGR02713">
    <property type="entry name" value="allophanate_hyd"/>
    <property type="match status" value="1"/>
</dbReference>
<gene>
    <name evidence="3" type="ORF">S7S_02700</name>
</gene>
<proteinExistence type="predicted"/>
<dbReference type="PANTHER" id="PTHR11895:SF169">
    <property type="entry name" value="GLUTAMYL-TRNA(GLN) AMIDOTRANSFERASE"/>
    <property type="match status" value="1"/>
</dbReference>
<accession>A0A0B4XKU1</accession>
<keyword evidence="3" id="KW-0456">Lyase</keyword>
<dbReference type="STRING" id="391936.S7S_02700"/>
<reference evidence="3 4" key="1">
    <citation type="journal article" date="2012" name="J. Bacteriol.">
        <title>Genome sequence of an alkane-degrading bacterium, Alcanivorax pacificus type strain W11-5, isolated from deep sea sediment.</title>
        <authorList>
            <person name="Lai Q."/>
            <person name="Shao Z."/>
        </authorList>
    </citation>
    <scope>NUCLEOTIDE SEQUENCE [LARGE SCALE GENOMIC DNA]</scope>
    <source>
        <strain evidence="3 4">W11-5</strain>
    </source>
</reference>
<dbReference type="InterPro" id="IPR000120">
    <property type="entry name" value="Amidase"/>
</dbReference>
<protein>
    <submittedName>
        <fullName evidence="3">Urea amidolyase</fullName>
    </submittedName>
</protein>
<sequence length="620" mass="65916">MYKKVLITVYGWTIRDWLAAYAEGRSTPQALLGALVEKLRTSDNPVWISVATDSQLARQLTDLAVKLEAAGGDISGLPLYGVPFAVKDNVDVAGWTTTAGCPGFGYQPASTAPGVQRLLDAGAIVMGKTNLDQFATGLVGTRSPYGEVRNAFNPAYISGGSSSGSAVAVAEGSVPFSLGTDTAGSGRVPAGFNNLVGVKPTRGAVSARGVVPACRSLDCLSVFALDVCDAEYVLNLLVAEDKGDPYSRRSSAEIRFDQLPAKPRFAVPMTPDWFGDAAAEKAFQESCQKLEALGATLVPTDFAPLLEIAALLYDGPWLAERYVAVGQAVADDVAGLDPVVAGIVARGKQPTAADYFRAEYRRAAIKQQADELLSNVDALLVPTAPTHYRIEDIRRDPVRLNSRLGTYTNFVNLLDMCALALPGVFRQDGLPAGITLIAAAWRDFALLHFARRWQEQLDWTRGATGQPLPAMTSPGTEPSARYVRLAVVGAHLSGMPLNHQLTERDARFVESTMTSADYRLFALAGTVPPKPGLMKLGAGAAIQVELWDVPVAAFGSFVQMIPAPLGIGTITLADGREVKGFICEDWARAAAQDITTFGGWRAYMASVTGNTAPAMDNRAG</sequence>
<dbReference type="EMBL" id="CP004387">
    <property type="protein sequence ID" value="AJD46962.1"/>
    <property type="molecule type" value="Genomic_DNA"/>
</dbReference>
<dbReference type="Pfam" id="PF21986">
    <property type="entry name" value="AH_C"/>
    <property type="match status" value="1"/>
</dbReference>
<dbReference type="Gene3D" id="3.10.490.10">
    <property type="entry name" value="Gamma-glutamyl cyclotransferase-like"/>
    <property type="match status" value="1"/>
</dbReference>
<evidence type="ECO:0000313" key="3">
    <source>
        <dbReference type="EMBL" id="AJD46962.1"/>
    </source>
</evidence>
<dbReference type="Gene3D" id="3.90.1300.10">
    <property type="entry name" value="Amidase signature (AS) domain"/>
    <property type="match status" value="1"/>
</dbReference>
<feature type="domain" description="Allophanate hydrolase C-terminal" evidence="2">
    <location>
        <begin position="483"/>
        <end position="605"/>
    </location>
</feature>
<dbReference type="PANTHER" id="PTHR11895">
    <property type="entry name" value="TRANSAMIDASE"/>
    <property type="match status" value="1"/>
</dbReference>
<dbReference type="Proteomes" id="UP000006764">
    <property type="component" value="Chromosome"/>
</dbReference>
<dbReference type="Pfam" id="PF01425">
    <property type="entry name" value="Amidase"/>
    <property type="match status" value="1"/>
</dbReference>
<dbReference type="SUPFAM" id="SSF75304">
    <property type="entry name" value="Amidase signature (AS) enzymes"/>
    <property type="match status" value="1"/>
</dbReference>
<dbReference type="Gene3D" id="1.20.58.1700">
    <property type="match status" value="1"/>
</dbReference>
<dbReference type="InterPro" id="IPR023631">
    <property type="entry name" value="Amidase_dom"/>
</dbReference>
<keyword evidence="4" id="KW-1185">Reference proteome</keyword>
<organism evidence="3 4">
    <name type="scientific">Isoalcanivorax pacificus W11-5</name>
    <dbReference type="NCBI Taxonomy" id="391936"/>
    <lineage>
        <taxon>Bacteria</taxon>
        <taxon>Pseudomonadati</taxon>
        <taxon>Pseudomonadota</taxon>
        <taxon>Gammaproteobacteria</taxon>
        <taxon>Oceanospirillales</taxon>
        <taxon>Alcanivoracaceae</taxon>
        <taxon>Isoalcanivorax</taxon>
    </lineage>
</organism>
<dbReference type="InterPro" id="IPR036928">
    <property type="entry name" value="AS_sf"/>
</dbReference>